<protein>
    <recommendedName>
        <fullName evidence="4">Glycosyltransferase</fullName>
        <ecNumber evidence="4">2.4.1.-</ecNumber>
    </recommendedName>
</protein>
<dbReference type="InterPro" id="IPR002213">
    <property type="entry name" value="UDP_glucos_trans"/>
</dbReference>
<evidence type="ECO:0000256" key="4">
    <source>
        <dbReference type="RuleBase" id="RU362057"/>
    </source>
</evidence>
<dbReference type="AlphaFoldDB" id="A0AAQ3WGP3"/>
<dbReference type="GO" id="GO:0080044">
    <property type="term" value="F:quercetin 7-O-glucosyltransferase activity"/>
    <property type="evidence" value="ECO:0007669"/>
    <property type="project" value="TreeGrafter"/>
</dbReference>
<dbReference type="Pfam" id="PF00201">
    <property type="entry name" value="UDPGT"/>
    <property type="match status" value="1"/>
</dbReference>
<dbReference type="PANTHER" id="PTHR11926:SF1378">
    <property type="entry name" value="GLYCOSYLTRANSFERASE"/>
    <property type="match status" value="1"/>
</dbReference>
<sequence length="461" mass="49826">MAAPRVLVLPYPAQGHVIPMMELSHRLVEHGVKVTFVNTELNHGLIHGALAARDGKLGGIDMASVPDGLGCGEDRKDLARLTESFSKVMPGELKKLIGGINAGERGGERIGWLIADVNMAWAFPVAKKLGLRVAGFCPSAAATFATRFKIPEMISGGVLDEEGWPRWRGTFQLAPAMPTIDTSEFSWNRAGDAKGQPIIFQLILRNNAATHLAETIVCNSIQELEPGAFTLFPSVLPIGPLSSDKPVGSFWAEDASCPAWLDAQPANSVVYVASGSFAAYDAAQLVELAEGLLLTSRPFLWVVRPGSAGEKLFEQLRRRAAPRGRMVSWCQQQRVLAHPSVACFVSHCGWNSTMEAVRSGVPLLCWPYFTDQFLNQSYVCDVWGTGLKLPLPPPPPAADGTGLVGRDIVRGKIEELLCDDEIKARALALRILARRAGGDGGSSRQNLRRFLDLVRGQGVSC</sequence>
<dbReference type="EC" id="2.4.1.-" evidence="4"/>
<comment type="similarity">
    <text evidence="1 3">Belongs to the UDP-glycosyltransferase family.</text>
</comment>
<keyword evidence="2 3" id="KW-0808">Transferase</keyword>
<evidence type="ECO:0000256" key="3">
    <source>
        <dbReference type="RuleBase" id="RU003718"/>
    </source>
</evidence>
<keyword evidence="6" id="KW-1185">Reference proteome</keyword>
<dbReference type="EMBL" id="CP144746">
    <property type="protein sequence ID" value="WVZ60613.1"/>
    <property type="molecule type" value="Genomic_DNA"/>
</dbReference>
<dbReference type="CDD" id="cd03784">
    <property type="entry name" value="GT1_Gtf-like"/>
    <property type="match status" value="1"/>
</dbReference>
<dbReference type="Gene3D" id="3.40.50.2000">
    <property type="entry name" value="Glycogen Phosphorylase B"/>
    <property type="match status" value="2"/>
</dbReference>
<dbReference type="Proteomes" id="UP001341281">
    <property type="component" value="Chromosome 02"/>
</dbReference>
<dbReference type="FunFam" id="3.40.50.2000:FF:000056">
    <property type="entry name" value="Glycosyltransferase"/>
    <property type="match status" value="1"/>
</dbReference>
<dbReference type="GO" id="GO:0080043">
    <property type="term" value="F:quercetin 3-O-glucosyltransferase activity"/>
    <property type="evidence" value="ECO:0007669"/>
    <property type="project" value="TreeGrafter"/>
</dbReference>
<evidence type="ECO:0000313" key="6">
    <source>
        <dbReference type="Proteomes" id="UP001341281"/>
    </source>
</evidence>
<dbReference type="PROSITE" id="PS00375">
    <property type="entry name" value="UDPGT"/>
    <property type="match status" value="1"/>
</dbReference>
<reference evidence="5 6" key="1">
    <citation type="submission" date="2024-02" db="EMBL/GenBank/DDBJ databases">
        <title>High-quality chromosome-scale genome assembly of Pensacola bahiagrass (Paspalum notatum Flugge var. saurae).</title>
        <authorList>
            <person name="Vega J.M."/>
            <person name="Podio M."/>
            <person name="Orjuela J."/>
            <person name="Siena L.A."/>
            <person name="Pessino S.C."/>
            <person name="Combes M.C."/>
            <person name="Mariac C."/>
            <person name="Albertini E."/>
            <person name="Pupilli F."/>
            <person name="Ortiz J.P.A."/>
            <person name="Leblanc O."/>
        </authorList>
    </citation>
    <scope>NUCLEOTIDE SEQUENCE [LARGE SCALE GENOMIC DNA]</scope>
    <source>
        <strain evidence="5">R1</strain>
        <tissue evidence="5">Leaf</tissue>
    </source>
</reference>
<name>A0AAQ3WGP3_PASNO</name>
<evidence type="ECO:0000313" key="5">
    <source>
        <dbReference type="EMBL" id="WVZ60613.1"/>
    </source>
</evidence>
<keyword evidence="3" id="KW-0328">Glycosyltransferase</keyword>
<accession>A0AAQ3WGP3</accession>
<dbReference type="InterPro" id="IPR035595">
    <property type="entry name" value="UDP_glycos_trans_CS"/>
</dbReference>
<proteinExistence type="inferred from homology"/>
<dbReference type="SUPFAM" id="SSF53756">
    <property type="entry name" value="UDP-Glycosyltransferase/glycogen phosphorylase"/>
    <property type="match status" value="1"/>
</dbReference>
<evidence type="ECO:0000256" key="1">
    <source>
        <dbReference type="ARBA" id="ARBA00009995"/>
    </source>
</evidence>
<organism evidence="5 6">
    <name type="scientific">Paspalum notatum var. saurae</name>
    <dbReference type="NCBI Taxonomy" id="547442"/>
    <lineage>
        <taxon>Eukaryota</taxon>
        <taxon>Viridiplantae</taxon>
        <taxon>Streptophyta</taxon>
        <taxon>Embryophyta</taxon>
        <taxon>Tracheophyta</taxon>
        <taxon>Spermatophyta</taxon>
        <taxon>Magnoliopsida</taxon>
        <taxon>Liliopsida</taxon>
        <taxon>Poales</taxon>
        <taxon>Poaceae</taxon>
        <taxon>PACMAD clade</taxon>
        <taxon>Panicoideae</taxon>
        <taxon>Andropogonodae</taxon>
        <taxon>Paspaleae</taxon>
        <taxon>Paspalinae</taxon>
        <taxon>Paspalum</taxon>
    </lineage>
</organism>
<evidence type="ECO:0000256" key="2">
    <source>
        <dbReference type="ARBA" id="ARBA00022679"/>
    </source>
</evidence>
<dbReference type="PANTHER" id="PTHR11926">
    <property type="entry name" value="GLUCOSYL/GLUCURONOSYL TRANSFERASES"/>
    <property type="match status" value="1"/>
</dbReference>
<gene>
    <name evidence="5" type="ORF">U9M48_010610</name>
</gene>
<dbReference type="FunFam" id="3.40.50.2000:FF:000108">
    <property type="entry name" value="UDP-glycosyltransferase 83A1"/>
    <property type="match status" value="1"/>
</dbReference>